<keyword evidence="2" id="KW-1185">Reference proteome</keyword>
<dbReference type="EMBL" id="JAEUBG010005439">
    <property type="protein sequence ID" value="KAH3674966.1"/>
    <property type="molecule type" value="Genomic_DNA"/>
</dbReference>
<evidence type="ECO:0000313" key="1">
    <source>
        <dbReference type="EMBL" id="KAH3674966.1"/>
    </source>
</evidence>
<dbReference type="AlphaFoldDB" id="A0A9P8PMX0"/>
<dbReference type="Proteomes" id="UP000774326">
    <property type="component" value="Unassembled WGS sequence"/>
</dbReference>
<comment type="caution">
    <text evidence="1">The sequence shown here is derived from an EMBL/GenBank/DDBJ whole genome shotgun (WGS) entry which is preliminary data.</text>
</comment>
<accession>A0A9P8PMX0</accession>
<reference evidence="1" key="1">
    <citation type="journal article" date="2021" name="Open Biol.">
        <title>Shared evolutionary footprints suggest mitochondrial oxidative damage underlies multiple complex I losses in fungi.</title>
        <authorList>
            <person name="Schikora-Tamarit M.A."/>
            <person name="Marcet-Houben M."/>
            <person name="Nosek J."/>
            <person name="Gabaldon T."/>
        </authorList>
    </citation>
    <scope>NUCLEOTIDE SEQUENCE</scope>
    <source>
        <strain evidence="1">CBS2887</strain>
    </source>
</reference>
<organism evidence="1 2">
    <name type="scientific">Wickerhamomyces pijperi</name>
    <name type="common">Yeast</name>
    <name type="synonym">Pichia pijperi</name>
    <dbReference type="NCBI Taxonomy" id="599730"/>
    <lineage>
        <taxon>Eukaryota</taxon>
        <taxon>Fungi</taxon>
        <taxon>Dikarya</taxon>
        <taxon>Ascomycota</taxon>
        <taxon>Saccharomycotina</taxon>
        <taxon>Saccharomycetes</taxon>
        <taxon>Phaffomycetales</taxon>
        <taxon>Wickerhamomycetaceae</taxon>
        <taxon>Wickerhamomyces</taxon>
    </lineage>
</organism>
<name>A0A9P8PMX0_WICPI</name>
<sequence length="108" mass="13279">MFQRQLGQQLEQLVYLEKRMNFVEWRKMYQRQVDHIVTQVFVDHMLVVGHKLVVGRKPVVERIELFHFDNLVELFDHRRQHRWLVVCIEATQFDLERQGLLCLYRNDV</sequence>
<gene>
    <name evidence="1" type="ORF">WICPIJ_009411</name>
</gene>
<protein>
    <submittedName>
        <fullName evidence="1">Uncharacterized protein</fullName>
    </submittedName>
</protein>
<proteinExistence type="predicted"/>
<evidence type="ECO:0000313" key="2">
    <source>
        <dbReference type="Proteomes" id="UP000774326"/>
    </source>
</evidence>
<reference evidence="1" key="2">
    <citation type="submission" date="2021-01" db="EMBL/GenBank/DDBJ databases">
        <authorList>
            <person name="Schikora-Tamarit M.A."/>
        </authorList>
    </citation>
    <scope>NUCLEOTIDE SEQUENCE</scope>
    <source>
        <strain evidence="1">CBS2887</strain>
    </source>
</reference>